<dbReference type="STRING" id="413882.AAW51_1606"/>
<keyword evidence="6" id="KW-0479">Metal-binding</keyword>
<dbReference type="Proteomes" id="UP000035352">
    <property type="component" value="Chromosome"/>
</dbReference>
<evidence type="ECO:0000256" key="4">
    <source>
        <dbReference type="ARBA" id="ARBA00022603"/>
    </source>
</evidence>
<dbReference type="PATRIC" id="fig|413882.6.peg.1686"/>
<evidence type="ECO:0000259" key="14">
    <source>
        <dbReference type="PROSITE" id="PS01124"/>
    </source>
</evidence>
<dbReference type="InterPro" id="IPR018062">
    <property type="entry name" value="HTH_AraC-typ_CS"/>
</dbReference>
<dbReference type="AlphaFoldDB" id="A0A0G3BG70"/>
<name>A0A0G3BG70_9BURK</name>
<dbReference type="InterPro" id="IPR018060">
    <property type="entry name" value="HTH_AraC"/>
</dbReference>
<dbReference type="Gene3D" id="3.40.10.10">
    <property type="entry name" value="DNA Methylphosphotriester Repair Domain"/>
    <property type="match status" value="1"/>
</dbReference>
<dbReference type="Gene3D" id="1.10.1670.10">
    <property type="entry name" value="Helix-hairpin-Helix base-excision DNA repair enzymes (C-terminal)"/>
    <property type="match status" value="1"/>
</dbReference>
<dbReference type="GO" id="GO:0008168">
    <property type="term" value="F:methyltransferase activity"/>
    <property type="evidence" value="ECO:0007669"/>
    <property type="project" value="UniProtKB-KW"/>
</dbReference>
<dbReference type="InterPro" id="IPR023170">
    <property type="entry name" value="HhH_base_excis_C"/>
</dbReference>
<dbReference type="InterPro" id="IPR009057">
    <property type="entry name" value="Homeodomain-like_sf"/>
</dbReference>
<evidence type="ECO:0000256" key="11">
    <source>
        <dbReference type="ARBA" id="ARBA00023159"/>
    </source>
</evidence>
<dbReference type="GO" id="GO:0005737">
    <property type="term" value="C:cytoplasm"/>
    <property type="evidence" value="ECO:0007669"/>
    <property type="project" value="TreeGrafter"/>
</dbReference>
<dbReference type="GO" id="GO:0032259">
    <property type="term" value="P:methylation"/>
    <property type="evidence" value="ECO:0007669"/>
    <property type="project" value="UniProtKB-KW"/>
</dbReference>
<evidence type="ECO:0000256" key="10">
    <source>
        <dbReference type="ARBA" id="ARBA00023125"/>
    </source>
</evidence>
<dbReference type="InterPro" id="IPR004026">
    <property type="entry name" value="Ada_DNA_repair_Zn-bd"/>
</dbReference>
<keyword evidence="7" id="KW-0227">DNA damage</keyword>
<dbReference type="Pfam" id="PF06029">
    <property type="entry name" value="AlkA_N"/>
    <property type="match status" value="1"/>
</dbReference>
<dbReference type="GO" id="GO:0008270">
    <property type="term" value="F:zinc ion binding"/>
    <property type="evidence" value="ECO:0007669"/>
    <property type="project" value="InterPro"/>
</dbReference>
<dbReference type="RefSeq" id="WP_047197564.1">
    <property type="nucleotide sequence ID" value="NZ_CP011371.1"/>
</dbReference>
<evidence type="ECO:0000256" key="9">
    <source>
        <dbReference type="ARBA" id="ARBA00023015"/>
    </source>
</evidence>
<dbReference type="GO" id="GO:0006307">
    <property type="term" value="P:DNA alkylation repair"/>
    <property type="evidence" value="ECO:0007669"/>
    <property type="project" value="TreeGrafter"/>
</dbReference>
<dbReference type="InterPro" id="IPR035451">
    <property type="entry name" value="Ada-like_dom_sf"/>
</dbReference>
<dbReference type="SMART" id="SM01009">
    <property type="entry name" value="AlkA_N"/>
    <property type="match status" value="1"/>
</dbReference>
<keyword evidence="16" id="KW-1185">Reference proteome</keyword>
<accession>A0A0G3BG70</accession>
<evidence type="ECO:0000256" key="1">
    <source>
        <dbReference type="ARBA" id="ARBA00000086"/>
    </source>
</evidence>
<dbReference type="PROSITE" id="PS00041">
    <property type="entry name" value="HTH_ARAC_FAMILY_1"/>
    <property type="match status" value="1"/>
</dbReference>
<keyword evidence="8" id="KW-0862">Zinc</keyword>
<dbReference type="SUPFAM" id="SSF46689">
    <property type="entry name" value="Homeodomain-like"/>
    <property type="match status" value="2"/>
</dbReference>
<protein>
    <recommendedName>
        <fullName evidence="3">DNA-3-methyladenine glycosylase II</fullName>
        <ecNumber evidence="3">3.2.2.21</ecNumber>
    </recommendedName>
</protein>
<dbReference type="SMART" id="SM00478">
    <property type="entry name" value="ENDO3c"/>
    <property type="match status" value="1"/>
</dbReference>
<dbReference type="Pfam" id="PF12833">
    <property type="entry name" value="HTH_18"/>
    <property type="match status" value="1"/>
</dbReference>
<evidence type="ECO:0000256" key="8">
    <source>
        <dbReference type="ARBA" id="ARBA00022833"/>
    </source>
</evidence>
<evidence type="ECO:0000313" key="15">
    <source>
        <dbReference type="EMBL" id="AKJ28297.1"/>
    </source>
</evidence>
<dbReference type="GO" id="GO:0008725">
    <property type="term" value="F:DNA-3-methyladenine glycosylase activity"/>
    <property type="evidence" value="ECO:0007669"/>
    <property type="project" value="TreeGrafter"/>
</dbReference>
<dbReference type="Gene3D" id="1.10.340.30">
    <property type="entry name" value="Hypothetical protein, domain 2"/>
    <property type="match status" value="1"/>
</dbReference>
<dbReference type="GO" id="GO:0032131">
    <property type="term" value="F:alkylated DNA binding"/>
    <property type="evidence" value="ECO:0007669"/>
    <property type="project" value="TreeGrafter"/>
</dbReference>
<feature type="domain" description="HTH araC/xylS-type" evidence="14">
    <location>
        <begin position="91"/>
        <end position="191"/>
    </location>
</feature>
<proteinExistence type="predicted"/>
<keyword evidence="5" id="KW-0808">Transferase</keyword>
<dbReference type="InterPro" id="IPR010316">
    <property type="entry name" value="AlkA_N"/>
</dbReference>
<dbReference type="PANTHER" id="PTHR43003">
    <property type="entry name" value="DNA-3-METHYLADENINE GLYCOSYLASE"/>
    <property type="match status" value="1"/>
</dbReference>
<evidence type="ECO:0000256" key="5">
    <source>
        <dbReference type="ARBA" id="ARBA00022679"/>
    </source>
</evidence>
<dbReference type="OrthoDB" id="9811249at2"/>
<dbReference type="SUPFAM" id="SSF57884">
    <property type="entry name" value="Ada DNA repair protein, N-terminal domain (N-Ada 10)"/>
    <property type="match status" value="1"/>
</dbReference>
<dbReference type="PANTHER" id="PTHR43003:SF13">
    <property type="entry name" value="DNA-3-METHYLADENINE GLYCOSYLASE 2"/>
    <property type="match status" value="1"/>
</dbReference>
<dbReference type="InterPro" id="IPR011257">
    <property type="entry name" value="DNA_glycosylase"/>
</dbReference>
<dbReference type="CDD" id="cd00056">
    <property type="entry name" value="ENDO3c"/>
    <property type="match status" value="1"/>
</dbReference>
<sequence length="510" mass="55248">MLDADAAYLALKARDLRFDGRLFVGVTSTGIYCRPVCRVRTPKRDNCRFFGSAAQAEACGFRPCLKCRPEIAPADGRLAWSVMDASRTLAHQAAHWLDRHASAGGEAHVEALAAALGITDRHVRRIFKAEHGVTPLQYLQTRRLLLAKQLLTDSALPITQVALACGFGSVRRFNAAFVERYGLNPGSLRKQAAGAATSASDMPVCLQLAYREPFEGAALRRFLAQRAITGVESVEVDGPLPHIRRSVRLTHEHGGETHGWLQVSFPPGRSVVRVELAPQLALHSARLIRLVRRWLDLDAVPEAIDESLAGLPGAGTRLPGAVDPFELAVRAVLGQQVTVAAARTFATRLVNAFGEPLATPWPEVSRLFPSPAVLAALAPEQLGELGIVRQRGAAILALAAQWDSLAPLIDHGPAAPAALLAHLEALPGIGPWTAHYIAMRALAWPDAFPPRDVAVLKAIEQRYGLHGPREAERLAQRWSPWRSYAVIRLWGSLAPAPRSAETERSACIPS</sequence>
<evidence type="ECO:0000256" key="6">
    <source>
        <dbReference type="ARBA" id="ARBA00022723"/>
    </source>
</evidence>
<dbReference type="Pfam" id="PF02805">
    <property type="entry name" value="Ada_Zn_binding"/>
    <property type="match status" value="1"/>
</dbReference>
<dbReference type="SUPFAM" id="SSF48150">
    <property type="entry name" value="DNA-glycosylase"/>
    <property type="match status" value="1"/>
</dbReference>
<dbReference type="GO" id="GO:0003700">
    <property type="term" value="F:DNA-binding transcription factor activity"/>
    <property type="evidence" value="ECO:0007669"/>
    <property type="project" value="InterPro"/>
</dbReference>
<dbReference type="InterPro" id="IPR003265">
    <property type="entry name" value="HhH-GPD_domain"/>
</dbReference>
<evidence type="ECO:0000313" key="16">
    <source>
        <dbReference type="Proteomes" id="UP000035352"/>
    </source>
</evidence>
<evidence type="ECO:0000256" key="12">
    <source>
        <dbReference type="ARBA" id="ARBA00023163"/>
    </source>
</evidence>
<evidence type="ECO:0000256" key="13">
    <source>
        <dbReference type="ARBA" id="ARBA00023204"/>
    </source>
</evidence>
<gene>
    <name evidence="15" type="primary">adaalkA</name>
    <name evidence="15" type="ORF">AAW51_1606</name>
</gene>
<dbReference type="InterPro" id="IPR037046">
    <property type="entry name" value="AlkA_N_sf"/>
</dbReference>
<keyword evidence="12" id="KW-0804">Transcription</keyword>
<dbReference type="EC" id="3.2.2.21" evidence="3"/>
<organism evidence="15 16">
    <name type="scientific">Caldimonas brevitalea</name>
    <dbReference type="NCBI Taxonomy" id="413882"/>
    <lineage>
        <taxon>Bacteria</taxon>
        <taxon>Pseudomonadati</taxon>
        <taxon>Pseudomonadota</taxon>
        <taxon>Betaproteobacteria</taxon>
        <taxon>Burkholderiales</taxon>
        <taxon>Sphaerotilaceae</taxon>
        <taxon>Caldimonas</taxon>
    </lineage>
</organism>
<dbReference type="SMART" id="SM00342">
    <property type="entry name" value="HTH_ARAC"/>
    <property type="match status" value="1"/>
</dbReference>
<dbReference type="GO" id="GO:0032993">
    <property type="term" value="C:protein-DNA complex"/>
    <property type="evidence" value="ECO:0007669"/>
    <property type="project" value="TreeGrafter"/>
</dbReference>
<dbReference type="GO" id="GO:0043916">
    <property type="term" value="F:DNA-7-methylguanine glycosylase activity"/>
    <property type="evidence" value="ECO:0007669"/>
    <property type="project" value="TreeGrafter"/>
</dbReference>
<comment type="catalytic activity">
    <reaction evidence="1">
        <text>Hydrolysis of alkylated DNA, releasing 3-methyladenine, 3-methylguanine, 7-methylguanine and 7-methyladenine.</text>
        <dbReference type="EC" id="3.2.2.21"/>
    </reaction>
</comment>
<keyword evidence="9" id="KW-0805">Transcription regulation</keyword>
<evidence type="ECO:0000256" key="7">
    <source>
        <dbReference type="ARBA" id="ARBA00022763"/>
    </source>
</evidence>
<reference evidence="15 16" key="1">
    <citation type="submission" date="2015-05" db="EMBL/GenBank/DDBJ databases">
        <authorList>
            <person name="Tang B."/>
            <person name="Yu Y."/>
        </authorList>
    </citation>
    <scope>NUCLEOTIDE SEQUENCE [LARGE SCALE GENOMIC DNA]</scope>
    <source>
        <strain evidence="15 16">DSM 7029</strain>
    </source>
</reference>
<dbReference type="GO" id="GO:0006285">
    <property type="term" value="P:base-excision repair, AP site formation"/>
    <property type="evidence" value="ECO:0007669"/>
    <property type="project" value="TreeGrafter"/>
</dbReference>
<keyword evidence="11" id="KW-0010">Activator</keyword>
<dbReference type="SUPFAM" id="SSF55945">
    <property type="entry name" value="TATA-box binding protein-like"/>
    <property type="match status" value="1"/>
</dbReference>
<dbReference type="GO" id="GO:0043565">
    <property type="term" value="F:sequence-specific DNA binding"/>
    <property type="evidence" value="ECO:0007669"/>
    <property type="project" value="InterPro"/>
</dbReference>
<dbReference type="Gene3D" id="3.30.310.20">
    <property type="entry name" value="DNA-3-methyladenine glycosylase AlkA, N-terminal domain"/>
    <property type="match status" value="1"/>
</dbReference>
<dbReference type="KEGG" id="pbh:AAW51_1606"/>
<dbReference type="EMBL" id="CP011371">
    <property type="protein sequence ID" value="AKJ28297.1"/>
    <property type="molecule type" value="Genomic_DNA"/>
</dbReference>
<dbReference type="Pfam" id="PF00730">
    <property type="entry name" value="HhH-GPD"/>
    <property type="match status" value="1"/>
</dbReference>
<dbReference type="Gene3D" id="1.10.10.60">
    <property type="entry name" value="Homeodomain-like"/>
    <property type="match status" value="1"/>
</dbReference>
<evidence type="ECO:0000256" key="2">
    <source>
        <dbReference type="ARBA" id="ARBA00001947"/>
    </source>
</evidence>
<keyword evidence="4" id="KW-0489">Methyltransferase</keyword>
<dbReference type="InterPro" id="IPR051912">
    <property type="entry name" value="Alkylbase_DNA_Glycosylase/TA"/>
</dbReference>
<keyword evidence="10" id="KW-0238">DNA-binding</keyword>
<evidence type="ECO:0000256" key="3">
    <source>
        <dbReference type="ARBA" id="ARBA00012000"/>
    </source>
</evidence>
<dbReference type="PROSITE" id="PS01124">
    <property type="entry name" value="HTH_ARAC_FAMILY_2"/>
    <property type="match status" value="1"/>
</dbReference>
<keyword evidence="13" id="KW-0234">DNA repair</keyword>
<comment type="cofactor">
    <cofactor evidence="2">
        <name>Zn(2+)</name>
        <dbReference type="ChEBI" id="CHEBI:29105"/>
    </cofactor>
</comment>